<reference evidence="1 2" key="1">
    <citation type="journal article" date="2016" name="Nat. Commun.">
        <title>Genomes of cryptic chimpanzee Plasmodium species reveal key evolutionary events leading to human malaria.</title>
        <authorList>
            <person name="Sundararaman S.A."/>
            <person name="Plenderleith L.J."/>
            <person name="Liu W."/>
            <person name="Loy D.E."/>
            <person name="Learn G.H."/>
            <person name="Li Y."/>
            <person name="Shaw K.S."/>
            <person name="Ayouba A."/>
            <person name="Peeters M."/>
            <person name="Speede S."/>
            <person name="Shaw G.M."/>
            <person name="Bushman F.D."/>
            <person name="Brisson D."/>
            <person name="Rayner J.C."/>
            <person name="Sharp P.M."/>
            <person name="Hahn B.H."/>
        </authorList>
    </citation>
    <scope>NUCLEOTIDE SEQUENCE [LARGE SCALE GENOMIC DNA]</scope>
    <source>
        <strain evidence="1 2">SY75</strain>
    </source>
</reference>
<evidence type="ECO:0000313" key="2">
    <source>
        <dbReference type="Proteomes" id="UP000076004"/>
    </source>
</evidence>
<dbReference type="GeneID" id="29776551"/>
<sequence>MDNLTLKSFYKKKKQSFNMIYLDLRKTVMAAKWNQGINKMAESLENKLLAMLFLTSNYYLMNNNNIFLKHVDKYYKGIKKNNKKNIYTDRRIYKILLKRINYKLYNIFLKTLKHKERENIPDIKYTLYNININKNLQEEYLSNIFDKYFKTLLSYLPQYKGKCIINEFYNMDFIFHRNLKIIRNIKKNNKYIIYQILFL</sequence>
<dbReference type="VEuPathDB" id="PlasmoDB:PGSY75_1018400"/>
<dbReference type="RefSeq" id="XP_018641570.1">
    <property type="nucleotide sequence ID" value="XM_018785953.1"/>
</dbReference>
<gene>
    <name evidence="1" type="ORF">PGSY75_1018400</name>
</gene>
<comment type="caution">
    <text evidence="1">The sequence shown here is derived from an EMBL/GenBank/DDBJ whole genome shotgun (WGS) entry which is preliminary data.</text>
</comment>
<dbReference type="KEGG" id="pgab:PGSY75_1018400"/>
<organism evidence="1 2">
    <name type="scientific">Plasmodium gaboni</name>
    <dbReference type="NCBI Taxonomy" id="647221"/>
    <lineage>
        <taxon>Eukaryota</taxon>
        <taxon>Sar</taxon>
        <taxon>Alveolata</taxon>
        <taxon>Apicomplexa</taxon>
        <taxon>Aconoidasida</taxon>
        <taxon>Haemosporida</taxon>
        <taxon>Plasmodiidae</taxon>
        <taxon>Plasmodium</taxon>
        <taxon>Plasmodium (Laverania)</taxon>
    </lineage>
</organism>
<dbReference type="Proteomes" id="UP000076004">
    <property type="component" value="Unassembled WGS sequence"/>
</dbReference>
<proteinExistence type="predicted"/>
<protein>
    <submittedName>
        <fullName evidence="1">Uncharacterized protein</fullName>
    </submittedName>
</protein>
<accession>A0A151LKQ9</accession>
<name>A0A151LKQ9_9APIC</name>
<dbReference type="AlphaFoldDB" id="A0A151LKQ9"/>
<dbReference type="VEuPathDB" id="PlasmoDB:PGABG01_1016300"/>
<dbReference type="EMBL" id="LVLB01000011">
    <property type="protein sequence ID" value="KYN99563.1"/>
    <property type="molecule type" value="Genomic_DNA"/>
</dbReference>
<evidence type="ECO:0000313" key="1">
    <source>
        <dbReference type="EMBL" id="KYN99563.1"/>
    </source>
</evidence>